<comment type="caution">
    <text evidence="8">The sequence shown here is derived from an EMBL/GenBank/DDBJ whole genome shotgun (WGS) entry which is preliminary data.</text>
</comment>
<keyword evidence="7" id="KW-1133">Transmembrane helix</keyword>
<evidence type="ECO:0000256" key="5">
    <source>
        <dbReference type="PIRSR" id="PIRSR602401-1"/>
    </source>
</evidence>
<keyword evidence="2 5" id="KW-0479">Metal-binding</keyword>
<keyword evidence="3 6" id="KW-0560">Oxidoreductase</keyword>
<reference evidence="8 9" key="1">
    <citation type="journal article" date="2016" name="Sci. Rep.">
        <title>Penicillium arizonense, a new, genome sequenced fungal species, reveals a high chemical diversity in secreted metabolites.</title>
        <authorList>
            <person name="Grijseels S."/>
            <person name="Nielsen J.C."/>
            <person name="Randelovic M."/>
            <person name="Nielsen J."/>
            <person name="Nielsen K.F."/>
            <person name="Workman M."/>
            <person name="Frisvad J.C."/>
        </authorList>
    </citation>
    <scope>NUCLEOTIDE SEQUENCE [LARGE SCALE GENOMIC DNA]</scope>
    <source>
        <strain evidence="8 9">CBS 141311</strain>
    </source>
</reference>
<keyword evidence="7" id="KW-0812">Transmembrane</keyword>
<dbReference type="GO" id="GO:0005506">
    <property type="term" value="F:iron ion binding"/>
    <property type="evidence" value="ECO:0007669"/>
    <property type="project" value="InterPro"/>
</dbReference>
<dbReference type="GO" id="GO:0020037">
    <property type="term" value="F:heme binding"/>
    <property type="evidence" value="ECO:0007669"/>
    <property type="project" value="InterPro"/>
</dbReference>
<dbReference type="PROSITE" id="PS00086">
    <property type="entry name" value="CYTOCHROME_P450"/>
    <property type="match status" value="1"/>
</dbReference>
<gene>
    <name evidence="8" type="ORF">PENARI_c016G02676</name>
</gene>
<evidence type="ECO:0000256" key="1">
    <source>
        <dbReference type="ARBA" id="ARBA00001971"/>
    </source>
</evidence>
<sequence length="517" mass="58769">MYVLVLGALTLFALVYYLVVPVITYFYDPKNLRKFPNAYVLSGVSDLPFLYEANKGFRSRTLFEAHTKHPVLRIGPNALSYSDPQAIKDIYGHGTGCIKDRFYSETSGSHSHLADVVDKQDHSRKRKILSSAYALKNLEDWEFKVAEVSGKLIKAFDARCTDPLPPNQLPRKEHLTVDYRNWTVLFTAAAIASIGLSEDLGFLDEGSDKVKSEKKDGTVKEVSFRECHAATGRVSYQLVWAYDWFKTFSRVSKMVSSNYDRMWKLDDDWNGIIYNRATTRLKRYLAGETLDDFFGAMMQDKSGSPHNMEWGEIVAEISIMMNAGHDTTAISLRNTLFFLLKNPKCMKQVREELDDVMDEDEVIAPYAKVKNLPYLRACIDESLRMLPPVIFGLPRRTPAQGAPILDDYIAGDTSVSMSAYVVHHQETIFRDHDAYKPERWLGDEGKALQPFFVPFSTGARGCIGRNISYLEQTVLLASLVHRFEFALPSPDWDPPIPETTNLSPGPMPLKIWRRELD</sequence>
<evidence type="ECO:0000313" key="8">
    <source>
        <dbReference type="EMBL" id="OGE50666.1"/>
    </source>
</evidence>
<protein>
    <recommendedName>
        <fullName evidence="10">Cytochrome P450 monooxygenase</fullName>
    </recommendedName>
</protein>
<dbReference type="InterPro" id="IPR017972">
    <property type="entry name" value="Cyt_P450_CS"/>
</dbReference>
<proteinExistence type="inferred from homology"/>
<evidence type="ECO:0008006" key="10">
    <source>
        <dbReference type="Google" id="ProtNLM"/>
    </source>
</evidence>
<evidence type="ECO:0000256" key="4">
    <source>
        <dbReference type="ARBA" id="ARBA00023004"/>
    </source>
</evidence>
<evidence type="ECO:0000256" key="6">
    <source>
        <dbReference type="RuleBase" id="RU000461"/>
    </source>
</evidence>
<evidence type="ECO:0000313" key="9">
    <source>
        <dbReference type="Proteomes" id="UP000177622"/>
    </source>
</evidence>
<dbReference type="InterPro" id="IPR050121">
    <property type="entry name" value="Cytochrome_P450_monoxygenase"/>
</dbReference>
<dbReference type="CDD" id="cd11061">
    <property type="entry name" value="CYP67-like"/>
    <property type="match status" value="1"/>
</dbReference>
<dbReference type="Gene3D" id="1.10.630.10">
    <property type="entry name" value="Cytochrome P450"/>
    <property type="match status" value="1"/>
</dbReference>
<dbReference type="Pfam" id="PF00067">
    <property type="entry name" value="p450"/>
    <property type="match status" value="1"/>
</dbReference>
<dbReference type="InterPro" id="IPR036396">
    <property type="entry name" value="Cyt_P450_sf"/>
</dbReference>
<dbReference type="PANTHER" id="PTHR24305:SF172">
    <property type="entry name" value="P450, PUTATIVE (EUROFUNG)-RELATED"/>
    <property type="match status" value="1"/>
</dbReference>
<dbReference type="EMBL" id="LXJU01000016">
    <property type="protein sequence ID" value="OGE50666.1"/>
    <property type="molecule type" value="Genomic_DNA"/>
</dbReference>
<evidence type="ECO:0000256" key="2">
    <source>
        <dbReference type="ARBA" id="ARBA00022723"/>
    </source>
</evidence>
<dbReference type="PRINTS" id="PR00463">
    <property type="entry name" value="EP450I"/>
</dbReference>
<dbReference type="GO" id="GO:0016705">
    <property type="term" value="F:oxidoreductase activity, acting on paired donors, with incorporation or reduction of molecular oxygen"/>
    <property type="evidence" value="ECO:0007669"/>
    <property type="project" value="InterPro"/>
</dbReference>
<keyword evidence="5 6" id="KW-0349">Heme</keyword>
<dbReference type="InterPro" id="IPR002401">
    <property type="entry name" value="Cyt_P450_E_grp-I"/>
</dbReference>
<comment type="cofactor">
    <cofactor evidence="1 5">
        <name>heme</name>
        <dbReference type="ChEBI" id="CHEBI:30413"/>
    </cofactor>
</comment>
<feature type="binding site" description="axial binding residue" evidence="5">
    <location>
        <position position="462"/>
    </location>
    <ligand>
        <name>heme</name>
        <dbReference type="ChEBI" id="CHEBI:30413"/>
    </ligand>
    <ligandPart>
        <name>Fe</name>
        <dbReference type="ChEBI" id="CHEBI:18248"/>
    </ligandPart>
</feature>
<dbReference type="Proteomes" id="UP000177622">
    <property type="component" value="Unassembled WGS sequence"/>
</dbReference>
<evidence type="ECO:0000256" key="3">
    <source>
        <dbReference type="ARBA" id="ARBA00023002"/>
    </source>
</evidence>
<dbReference type="RefSeq" id="XP_022486112.1">
    <property type="nucleotide sequence ID" value="XM_022633990.1"/>
</dbReference>
<dbReference type="PANTHER" id="PTHR24305">
    <property type="entry name" value="CYTOCHROME P450"/>
    <property type="match status" value="1"/>
</dbReference>
<dbReference type="SUPFAM" id="SSF48264">
    <property type="entry name" value="Cytochrome P450"/>
    <property type="match status" value="1"/>
</dbReference>
<dbReference type="AlphaFoldDB" id="A0A1F5LC80"/>
<dbReference type="InterPro" id="IPR001128">
    <property type="entry name" value="Cyt_P450"/>
</dbReference>
<keyword evidence="6" id="KW-0503">Monooxygenase</keyword>
<dbReference type="STRING" id="1835702.A0A1F5LC80"/>
<keyword evidence="4 5" id="KW-0408">Iron</keyword>
<name>A0A1F5LC80_PENAI</name>
<dbReference type="GeneID" id="34578724"/>
<accession>A0A1F5LC80</accession>
<keyword evidence="9" id="KW-1185">Reference proteome</keyword>
<feature type="transmembrane region" description="Helical" evidence="7">
    <location>
        <begin position="6"/>
        <end position="27"/>
    </location>
</feature>
<dbReference type="OrthoDB" id="2789670at2759"/>
<comment type="similarity">
    <text evidence="6">Belongs to the cytochrome P450 family.</text>
</comment>
<evidence type="ECO:0000256" key="7">
    <source>
        <dbReference type="SAM" id="Phobius"/>
    </source>
</evidence>
<dbReference type="GO" id="GO:0043386">
    <property type="term" value="P:mycotoxin biosynthetic process"/>
    <property type="evidence" value="ECO:0007669"/>
    <property type="project" value="UniProtKB-ARBA"/>
</dbReference>
<keyword evidence="7" id="KW-0472">Membrane</keyword>
<dbReference type="GO" id="GO:0004497">
    <property type="term" value="F:monooxygenase activity"/>
    <property type="evidence" value="ECO:0007669"/>
    <property type="project" value="UniProtKB-KW"/>
</dbReference>
<organism evidence="8 9">
    <name type="scientific">Penicillium arizonense</name>
    <dbReference type="NCBI Taxonomy" id="1835702"/>
    <lineage>
        <taxon>Eukaryota</taxon>
        <taxon>Fungi</taxon>
        <taxon>Dikarya</taxon>
        <taxon>Ascomycota</taxon>
        <taxon>Pezizomycotina</taxon>
        <taxon>Eurotiomycetes</taxon>
        <taxon>Eurotiomycetidae</taxon>
        <taxon>Eurotiales</taxon>
        <taxon>Aspergillaceae</taxon>
        <taxon>Penicillium</taxon>
    </lineage>
</organism>
<dbReference type="PRINTS" id="PR00385">
    <property type="entry name" value="P450"/>
</dbReference>